<keyword evidence="2" id="KW-0812">Transmembrane</keyword>
<feature type="region of interest" description="Disordered" evidence="1">
    <location>
        <begin position="61"/>
        <end position="92"/>
    </location>
</feature>
<proteinExistence type="predicted"/>
<keyword evidence="2" id="KW-1133">Transmembrane helix</keyword>
<accession>A0A1H4EKQ0</accession>
<dbReference type="EMBL" id="FNQM01000014">
    <property type="protein sequence ID" value="SEA85150.1"/>
    <property type="molecule type" value="Genomic_DNA"/>
</dbReference>
<evidence type="ECO:0000313" key="3">
    <source>
        <dbReference type="EMBL" id="SEA85150.1"/>
    </source>
</evidence>
<keyword evidence="2" id="KW-0472">Membrane</keyword>
<evidence type="ECO:0000256" key="2">
    <source>
        <dbReference type="SAM" id="Phobius"/>
    </source>
</evidence>
<dbReference type="Proteomes" id="UP000198703">
    <property type="component" value="Unassembled WGS sequence"/>
</dbReference>
<protein>
    <submittedName>
        <fullName evidence="3">Uncharacterized protein</fullName>
    </submittedName>
</protein>
<sequence length="92" mass="9919">MDFGDFTKSDPTDPSAIQRATDVQHVVAPAAAMAGGWCGFAADLAVFCVLHVVRFRRDPTWRVAGDKRRSTSPAPPAPRSAGRGARRRLEPS</sequence>
<reference evidence="3" key="1">
    <citation type="submission" date="2016-10" db="EMBL/GenBank/DDBJ databases">
        <authorList>
            <person name="de Groot N.N."/>
        </authorList>
    </citation>
    <scope>NUCLEOTIDE SEQUENCE [LARGE SCALE GENOMIC DNA]</scope>
    <source>
        <strain evidence="3">DSM 15345</strain>
    </source>
</reference>
<dbReference type="STRING" id="89524.SAMN05444370_11452"/>
<keyword evidence="4" id="KW-1185">Reference proteome</keyword>
<evidence type="ECO:0000313" key="4">
    <source>
        <dbReference type="Proteomes" id="UP000198703"/>
    </source>
</evidence>
<name>A0A1H4EKQ0_9RHOB</name>
<organism evidence="3 4">
    <name type="scientific">Rubrimonas cliftonensis</name>
    <dbReference type="NCBI Taxonomy" id="89524"/>
    <lineage>
        <taxon>Bacteria</taxon>
        <taxon>Pseudomonadati</taxon>
        <taxon>Pseudomonadota</taxon>
        <taxon>Alphaproteobacteria</taxon>
        <taxon>Rhodobacterales</taxon>
        <taxon>Paracoccaceae</taxon>
        <taxon>Rubrimonas</taxon>
    </lineage>
</organism>
<dbReference type="RefSeq" id="WP_093255327.1">
    <property type="nucleotide sequence ID" value="NZ_FNQM01000014.1"/>
</dbReference>
<evidence type="ECO:0000256" key="1">
    <source>
        <dbReference type="SAM" id="MobiDB-lite"/>
    </source>
</evidence>
<dbReference type="AlphaFoldDB" id="A0A1H4EKQ0"/>
<gene>
    <name evidence="3" type="ORF">SAMN05444370_11452</name>
</gene>
<feature type="transmembrane region" description="Helical" evidence="2">
    <location>
        <begin position="30"/>
        <end position="53"/>
    </location>
</feature>